<reference evidence="2 3" key="1">
    <citation type="submission" date="2017-06" db="EMBL/GenBank/DDBJ databases">
        <authorList>
            <person name="Kim H.J."/>
            <person name="Triplett B.A."/>
        </authorList>
    </citation>
    <scope>NUCLEOTIDE SEQUENCE [LARGE SCALE GENOMIC DNA]</scope>
    <source>
        <strain evidence="2 3">DSM 11445</strain>
    </source>
</reference>
<organism evidence="2 3">
    <name type="scientific">Antarctobacter heliothermus</name>
    <dbReference type="NCBI Taxonomy" id="74033"/>
    <lineage>
        <taxon>Bacteria</taxon>
        <taxon>Pseudomonadati</taxon>
        <taxon>Pseudomonadota</taxon>
        <taxon>Alphaproteobacteria</taxon>
        <taxon>Rhodobacterales</taxon>
        <taxon>Roseobacteraceae</taxon>
        <taxon>Antarctobacter</taxon>
    </lineage>
</organism>
<dbReference type="Gene3D" id="3.40.50.1820">
    <property type="entry name" value="alpha/beta hydrolase"/>
    <property type="match status" value="1"/>
</dbReference>
<evidence type="ECO:0000259" key="1">
    <source>
        <dbReference type="Pfam" id="PF12697"/>
    </source>
</evidence>
<sequence length="283" mass="31363">MNAIPCSTRGRPIPVQPLRTAANPVVFLPGLFMTSDAWAPICQSMGLRNHLLLDLPGHSAGETAKQVVELLHGDRWLDQMETRIAEFSDGRPVHLVGHSTGGLVSLLLAWRAPHLVRSLVLVGAPITGHRDLPRDLGAALMAHDYAGRWTMPLLWRLGLATRNNFERTMATVMPRAAARHVPDEMRQSLRRCTPEAIRQFGKWVLEQDVTATMERIDKPCLAIIGRHDCVVPAQHQIKLLHHLPQAQAQLVPGGHLPFVEQPQQFARTLRGWLSLPHDALAAG</sequence>
<dbReference type="SUPFAM" id="SSF53474">
    <property type="entry name" value="alpha/beta-Hydrolases"/>
    <property type="match status" value="1"/>
</dbReference>
<dbReference type="PANTHER" id="PTHR43433">
    <property type="entry name" value="HYDROLASE, ALPHA/BETA FOLD FAMILY PROTEIN"/>
    <property type="match status" value="1"/>
</dbReference>
<dbReference type="RefSeq" id="WP_170941123.1">
    <property type="nucleotide sequence ID" value="NZ_FZON01000049.1"/>
</dbReference>
<evidence type="ECO:0000313" key="3">
    <source>
        <dbReference type="Proteomes" id="UP000198440"/>
    </source>
</evidence>
<proteinExistence type="predicted"/>
<accession>A0A239J8B3</accession>
<feature type="domain" description="AB hydrolase-1" evidence="1">
    <location>
        <begin position="25"/>
        <end position="267"/>
    </location>
</feature>
<dbReference type="AlphaFoldDB" id="A0A239J8B3"/>
<dbReference type="InterPro" id="IPR050471">
    <property type="entry name" value="AB_hydrolase"/>
</dbReference>
<dbReference type="InterPro" id="IPR000073">
    <property type="entry name" value="AB_hydrolase_1"/>
</dbReference>
<dbReference type="PRINTS" id="PR00111">
    <property type="entry name" value="ABHYDROLASE"/>
</dbReference>
<dbReference type="Pfam" id="PF12697">
    <property type="entry name" value="Abhydrolase_6"/>
    <property type="match status" value="1"/>
</dbReference>
<dbReference type="EMBL" id="FZON01000049">
    <property type="protein sequence ID" value="SNT02045.1"/>
    <property type="molecule type" value="Genomic_DNA"/>
</dbReference>
<dbReference type="Proteomes" id="UP000198440">
    <property type="component" value="Unassembled WGS sequence"/>
</dbReference>
<dbReference type="InterPro" id="IPR029058">
    <property type="entry name" value="AB_hydrolase_fold"/>
</dbReference>
<dbReference type="PANTHER" id="PTHR43433:SF5">
    <property type="entry name" value="AB HYDROLASE-1 DOMAIN-CONTAINING PROTEIN"/>
    <property type="match status" value="1"/>
</dbReference>
<evidence type="ECO:0000313" key="2">
    <source>
        <dbReference type="EMBL" id="SNT02045.1"/>
    </source>
</evidence>
<name>A0A239J8B3_9RHOB</name>
<gene>
    <name evidence="2" type="ORF">SAMN04488078_104940</name>
</gene>
<protein>
    <submittedName>
        <fullName evidence="2">Pimeloyl-ACP methyl ester carboxylesterase</fullName>
    </submittedName>
</protein>